<comment type="caution">
    <text evidence="1">The sequence shown here is derived from an EMBL/GenBank/DDBJ whole genome shotgun (WGS) entry which is preliminary data.</text>
</comment>
<reference evidence="1 2" key="1">
    <citation type="journal article" date="2017" name="Gigascience">
        <title>Draft genome of the honey bee ectoparasitic mite, Tropilaelaps mercedesae, is shaped by the parasitic life history.</title>
        <authorList>
            <person name="Dong X."/>
            <person name="Armstrong S.D."/>
            <person name="Xia D."/>
            <person name="Makepeace B.L."/>
            <person name="Darby A.C."/>
            <person name="Kadowaki T."/>
        </authorList>
    </citation>
    <scope>NUCLEOTIDE SEQUENCE [LARGE SCALE GENOMIC DNA]</scope>
    <source>
        <strain evidence="1">Wuxi-XJTLU</strain>
    </source>
</reference>
<dbReference type="InParanoid" id="A0A1V9X1J1"/>
<keyword evidence="2" id="KW-1185">Reference proteome</keyword>
<organism evidence="1 2">
    <name type="scientific">Tropilaelaps mercedesae</name>
    <dbReference type="NCBI Taxonomy" id="418985"/>
    <lineage>
        <taxon>Eukaryota</taxon>
        <taxon>Metazoa</taxon>
        <taxon>Ecdysozoa</taxon>
        <taxon>Arthropoda</taxon>
        <taxon>Chelicerata</taxon>
        <taxon>Arachnida</taxon>
        <taxon>Acari</taxon>
        <taxon>Parasitiformes</taxon>
        <taxon>Mesostigmata</taxon>
        <taxon>Gamasina</taxon>
        <taxon>Dermanyssoidea</taxon>
        <taxon>Laelapidae</taxon>
        <taxon>Tropilaelaps</taxon>
    </lineage>
</organism>
<evidence type="ECO:0000313" key="1">
    <source>
        <dbReference type="EMBL" id="OQR67465.1"/>
    </source>
</evidence>
<sequence length="31" mass="3343">MPAGNICPVQHPRGSRGVVHCMQSRVDTHGD</sequence>
<protein>
    <submittedName>
        <fullName evidence="1">Uncharacterized protein</fullName>
    </submittedName>
</protein>
<evidence type="ECO:0000313" key="2">
    <source>
        <dbReference type="Proteomes" id="UP000192247"/>
    </source>
</evidence>
<dbReference type="Proteomes" id="UP000192247">
    <property type="component" value="Unassembled WGS sequence"/>
</dbReference>
<accession>A0A1V9X1J1</accession>
<dbReference type="EMBL" id="MNPL01028775">
    <property type="protein sequence ID" value="OQR67465.1"/>
    <property type="molecule type" value="Genomic_DNA"/>
</dbReference>
<gene>
    <name evidence="1" type="ORF">BIW11_02194</name>
</gene>
<proteinExistence type="predicted"/>
<dbReference type="AlphaFoldDB" id="A0A1V9X1J1"/>
<name>A0A1V9X1J1_9ACAR</name>